<protein>
    <submittedName>
        <fullName evidence="7">APC family permease</fullName>
    </submittedName>
</protein>
<evidence type="ECO:0000256" key="5">
    <source>
        <dbReference type="ARBA" id="ARBA00023136"/>
    </source>
</evidence>
<dbReference type="PANTHER" id="PTHR42770">
    <property type="entry name" value="AMINO ACID TRANSPORTER-RELATED"/>
    <property type="match status" value="1"/>
</dbReference>
<keyword evidence="5 6" id="KW-0472">Membrane</keyword>
<evidence type="ECO:0000256" key="4">
    <source>
        <dbReference type="ARBA" id="ARBA00022989"/>
    </source>
</evidence>
<feature type="transmembrane region" description="Helical" evidence="6">
    <location>
        <begin position="432"/>
        <end position="452"/>
    </location>
</feature>
<dbReference type="Pfam" id="PF13520">
    <property type="entry name" value="AA_permease_2"/>
    <property type="match status" value="1"/>
</dbReference>
<proteinExistence type="predicted"/>
<accession>A0ABW2PT12</accession>
<feature type="transmembrane region" description="Helical" evidence="6">
    <location>
        <begin position="52"/>
        <end position="70"/>
    </location>
</feature>
<dbReference type="PANTHER" id="PTHR42770:SF16">
    <property type="entry name" value="AMINO ACID PERMEASE"/>
    <property type="match status" value="1"/>
</dbReference>
<dbReference type="Proteomes" id="UP001596505">
    <property type="component" value="Unassembled WGS sequence"/>
</dbReference>
<name>A0ABW2PT12_9BACL</name>
<evidence type="ECO:0000256" key="3">
    <source>
        <dbReference type="ARBA" id="ARBA00022692"/>
    </source>
</evidence>
<dbReference type="PIRSF" id="PIRSF006060">
    <property type="entry name" value="AA_transporter"/>
    <property type="match status" value="1"/>
</dbReference>
<reference evidence="8" key="1">
    <citation type="journal article" date="2019" name="Int. J. Syst. Evol. Microbiol.">
        <title>The Global Catalogue of Microorganisms (GCM) 10K type strain sequencing project: providing services to taxonomists for standard genome sequencing and annotation.</title>
        <authorList>
            <consortium name="The Broad Institute Genomics Platform"/>
            <consortium name="The Broad Institute Genome Sequencing Center for Infectious Disease"/>
            <person name="Wu L."/>
            <person name="Ma J."/>
        </authorList>
    </citation>
    <scope>NUCLEOTIDE SEQUENCE [LARGE SCALE GENOMIC DNA]</scope>
    <source>
        <strain evidence="8">CGMCC 1.16305</strain>
    </source>
</reference>
<feature type="transmembrane region" description="Helical" evidence="6">
    <location>
        <begin position="21"/>
        <end position="46"/>
    </location>
</feature>
<feature type="transmembrane region" description="Helical" evidence="6">
    <location>
        <begin position="204"/>
        <end position="221"/>
    </location>
</feature>
<evidence type="ECO:0000256" key="2">
    <source>
        <dbReference type="ARBA" id="ARBA00022475"/>
    </source>
</evidence>
<keyword evidence="4 6" id="KW-1133">Transmembrane helix</keyword>
<evidence type="ECO:0000313" key="8">
    <source>
        <dbReference type="Proteomes" id="UP001596505"/>
    </source>
</evidence>
<feature type="transmembrane region" description="Helical" evidence="6">
    <location>
        <begin position="292"/>
        <end position="317"/>
    </location>
</feature>
<feature type="transmembrane region" description="Helical" evidence="6">
    <location>
        <begin position="371"/>
        <end position="392"/>
    </location>
</feature>
<keyword evidence="3 6" id="KW-0812">Transmembrane</keyword>
<dbReference type="RefSeq" id="WP_380964190.1">
    <property type="nucleotide sequence ID" value="NZ_JBHTCO010000004.1"/>
</dbReference>
<comment type="subcellular location">
    <subcellularLocation>
        <location evidence="1">Cell membrane</location>
        <topology evidence="1">Multi-pass membrane protein</topology>
    </subcellularLocation>
</comment>
<feature type="transmembrane region" description="Helical" evidence="6">
    <location>
        <begin position="91"/>
        <end position="110"/>
    </location>
</feature>
<dbReference type="InterPro" id="IPR002293">
    <property type="entry name" value="AA/rel_permease1"/>
</dbReference>
<evidence type="ECO:0000313" key="7">
    <source>
        <dbReference type="EMBL" id="MFC7392264.1"/>
    </source>
</evidence>
<dbReference type="InterPro" id="IPR050367">
    <property type="entry name" value="APC_superfamily"/>
</dbReference>
<feature type="transmembrane region" description="Helical" evidence="6">
    <location>
        <begin position="130"/>
        <end position="150"/>
    </location>
</feature>
<dbReference type="Gene3D" id="1.20.1740.10">
    <property type="entry name" value="Amino acid/polyamine transporter I"/>
    <property type="match status" value="1"/>
</dbReference>
<keyword evidence="8" id="KW-1185">Reference proteome</keyword>
<gene>
    <name evidence="7" type="ORF">ACFQRG_04650</name>
</gene>
<feature type="transmembrane region" description="Helical" evidence="6">
    <location>
        <begin position="404"/>
        <end position="426"/>
    </location>
</feature>
<evidence type="ECO:0000256" key="6">
    <source>
        <dbReference type="SAM" id="Phobius"/>
    </source>
</evidence>
<evidence type="ECO:0000256" key="1">
    <source>
        <dbReference type="ARBA" id="ARBA00004651"/>
    </source>
</evidence>
<keyword evidence="2" id="KW-1003">Cell membrane</keyword>
<sequence length="489" mass="53774">MPDSSNVKLKSNSINMFDNTVVGIASTAPAYSLAVSFGSLIVIVGFMSPSVLLINFLPILGIACAFFYMNKYYGPSAGGIYTWVGGGMNRYLGYMAGWAIIAADVLQLISGSIPVGTYTLDLFDSSLATNTFLVSIISAAWFVVVSLIVIKGIEITIKFQWVLLLIEYVALIVFAIIALYNAYALNVPGSSHISWSWFKFHGDFATFASATTIAIFFYWGVDSITNLGEESKDASTNPGWAGIWATVGLLVIFMIVALSVQALLPAKVIADHQADILNYVATRLVPYPWNDIMILCVMSSTLATLETSLLPTARVTLEMARDKVFPKVFARVHQSWKTPWLGTAIIGVISLIGIFLLNLSSSVGHFLDSALNNAGIMVAYYYGITGIACAWYMRRNLNNWSTIVLGFIFPLLSGIYLLVVGAEVLIDSGFTSSLPALLSFIIGIPIMVYYAIKEKDWFKRPTKKLPRINMKEFNEDPIEYQKEIDQIKL</sequence>
<comment type="caution">
    <text evidence="7">The sequence shown here is derived from an EMBL/GenBank/DDBJ whole genome shotgun (WGS) entry which is preliminary data.</text>
</comment>
<dbReference type="EMBL" id="JBHTCO010000004">
    <property type="protein sequence ID" value="MFC7392264.1"/>
    <property type="molecule type" value="Genomic_DNA"/>
</dbReference>
<feature type="transmembrane region" description="Helical" evidence="6">
    <location>
        <begin position="338"/>
        <end position="359"/>
    </location>
</feature>
<feature type="transmembrane region" description="Helical" evidence="6">
    <location>
        <begin position="162"/>
        <end position="184"/>
    </location>
</feature>
<organism evidence="7 8">
    <name type="scientific">Scopulibacillus cellulosilyticus</name>
    <dbReference type="NCBI Taxonomy" id="2665665"/>
    <lineage>
        <taxon>Bacteria</taxon>
        <taxon>Bacillati</taxon>
        <taxon>Bacillota</taxon>
        <taxon>Bacilli</taxon>
        <taxon>Bacillales</taxon>
        <taxon>Sporolactobacillaceae</taxon>
        <taxon>Scopulibacillus</taxon>
    </lineage>
</organism>
<feature type="transmembrane region" description="Helical" evidence="6">
    <location>
        <begin position="242"/>
        <end position="264"/>
    </location>
</feature>